<feature type="domain" description="G-protein coupled receptors family 1 profile" evidence="10">
    <location>
        <begin position="62"/>
        <end position="323"/>
    </location>
</feature>
<feature type="non-terminal residue" evidence="11">
    <location>
        <position position="405"/>
    </location>
</feature>
<dbReference type="AlphaFoldDB" id="A0AA36GB47"/>
<accession>A0AA36GB47</accession>
<comment type="similarity">
    <text evidence="8">Belongs to the G-protein coupled receptor 1 family.</text>
</comment>
<dbReference type="Pfam" id="PF00001">
    <property type="entry name" value="7tm_1"/>
    <property type="match status" value="1"/>
</dbReference>
<evidence type="ECO:0000256" key="7">
    <source>
        <dbReference type="ARBA" id="ARBA00023224"/>
    </source>
</evidence>
<evidence type="ECO:0000313" key="11">
    <source>
        <dbReference type="EMBL" id="CAJ0584629.1"/>
    </source>
</evidence>
<keyword evidence="2 8" id="KW-0812">Transmembrane</keyword>
<protein>
    <recommendedName>
        <fullName evidence="10">G-protein coupled receptors family 1 profile domain-containing protein</fullName>
    </recommendedName>
</protein>
<evidence type="ECO:0000256" key="2">
    <source>
        <dbReference type="ARBA" id="ARBA00022692"/>
    </source>
</evidence>
<sequence>MKPLEGGNLERIDNNSNSLNSTANSTDVLIELFQTFNTDTHDLENSLLTIIYSLFAFFGLLANLLFCLVIWRNEKLHTVTHVLMTNLALSNLLFLIFHPSYIITTYLLQRSWVFGTFVCKTSFSIAYVTSTASFYFMSLVAIDRWLAIFRRKYRLTRSNSICLVGMAWAVSFVVAAPYMISARVKDFYTFDNIVKEHSLSRALGQPIAPEVIANEITAKAVDMMKNYEDLLVNFPENITFDVVGNSDDGPRDEGLDFNANTTWYRCTSNTASNTVLIIVCWLPLFFVNILMSWKLIRVEIYTRAYIYCSIVTLAGVVITPIFYLINDGCREQVTRLFCCRTVPASERERQALMTTNPYPERSCEVAAWFRETGTTNVLVSVSACQLHTPRESMSVATTFGVSLSH</sequence>
<proteinExistence type="inferred from homology"/>
<dbReference type="GO" id="GO:0004930">
    <property type="term" value="F:G protein-coupled receptor activity"/>
    <property type="evidence" value="ECO:0007669"/>
    <property type="project" value="UniProtKB-KW"/>
</dbReference>
<dbReference type="PROSITE" id="PS00237">
    <property type="entry name" value="G_PROTEIN_RECEP_F1_1"/>
    <property type="match status" value="1"/>
</dbReference>
<keyword evidence="6 8" id="KW-0675">Receptor</keyword>
<organism evidence="11 12">
    <name type="scientific">Mesorhabditis spiculigera</name>
    <dbReference type="NCBI Taxonomy" id="96644"/>
    <lineage>
        <taxon>Eukaryota</taxon>
        <taxon>Metazoa</taxon>
        <taxon>Ecdysozoa</taxon>
        <taxon>Nematoda</taxon>
        <taxon>Chromadorea</taxon>
        <taxon>Rhabditida</taxon>
        <taxon>Rhabditina</taxon>
        <taxon>Rhabditomorpha</taxon>
        <taxon>Rhabditoidea</taxon>
        <taxon>Rhabditidae</taxon>
        <taxon>Mesorhabditinae</taxon>
        <taxon>Mesorhabditis</taxon>
    </lineage>
</organism>
<dbReference type="Proteomes" id="UP001177023">
    <property type="component" value="Unassembled WGS sequence"/>
</dbReference>
<dbReference type="Gene3D" id="1.20.1070.10">
    <property type="entry name" value="Rhodopsin 7-helix transmembrane proteins"/>
    <property type="match status" value="2"/>
</dbReference>
<evidence type="ECO:0000256" key="9">
    <source>
        <dbReference type="SAM" id="Phobius"/>
    </source>
</evidence>
<dbReference type="InterPro" id="IPR000276">
    <property type="entry name" value="GPCR_Rhodpsn"/>
</dbReference>
<dbReference type="EMBL" id="CATQJA010002699">
    <property type="protein sequence ID" value="CAJ0584629.1"/>
    <property type="molecule type" value="Genomic_DNA"/>
</dbReference>
<evidence type="ECO:0000256" key="4">
    <source>
        <dbReference type="ARBA" id="ARBA00023040"/>
    </source>
</evidence>
<feature type="transmembrane region" description="Helical" evidence="9">
    <location>
        <begin position="124"/>
        <end position="149"/>
    </location>
</feature>
<feature type="transmembrane region" description="Helical" evidence="9">
    <location>
        <begin position="50"/>
        <end position="71"/>
    </location>
</feature>
<name>A0AA36GB47_9BILA</name>
<keyword evidence="5 9" id="KW-0472">Membrane</keyword>
<dbReference type="SUPFAM" id="SSF81321">
    <property type="entry name" value="Family A G protein-coupled receptor-like"/>
    <property type="match status" value="2"/>
</dbReference>
<feature type="transmembrane region" description="Helical" evidence="9">
    <location>
        <begin position="83"/>
        <end position="104"/>
    </location>
</feature>
<dbReference type="PANTHER" id="PTHR24235:SF29">
    <property type="entry name" value="GH23382P"/>
    <property type="match status" value="1"/>
</dbReference>
<comment type="subcellular location">
    <subcellularLocation>
        <location evidence="1">Membrane</location>
        <topology evidence="1">Multi-pass membrane protein</topology>
    </subcellularLocation>
</comment>
<keyword evidence="7 8" id="KW-0807">Transducer</keyword>
<keyword evidence="3 9" id="KW-1133">Transmembrane helix</keyword>
<gene>
    <name evidence="11" type="ORF">MSPICULIGERA_LOCUS22676</name>
</gene>
<evidence type="ECO:0000256" key="8">
    <source>
        <dbReference type="RuleBase" id="RU000688"/>
    </source>
</evidence>
<evidence type="ECO:0000256" key="5">
    <source>
        <dbReference type="ARBA" id="ARBA00023136"/>
    </source>
</evidence>
<dbReference type="PANTHER" id="PTHR24235">
    <property type="entry name" value="NEUROPEPTIDE Y RECEPTOR"/>
    <property type="match status" value="1"/>
</dbReference>
<comment type="caution">
    <text evidence="11">The sequence shown here is derived from an EMBL/GenBank/DDBJ whole genome shotgun (WGS) entry which is preliminary data.</text>
</comment>
<keyword evidence="4 8" id="KW-0297">G-protein coupled receptor</keyword>
<dbReference type="PROSITE" id="PS50262">
    <property type="entry name" value="G_PROTEIN_RECEP_F1_2"/>
    <property type="match status" value="1"/>
</dbReference>
<feature type="transmembrane region" description="Helical" evidence="9">
    <location>
        <begin position="305"/>
        <end position="325"/>
    </location>
</feature>
<dbReference type="PRINTS" id="PR00237">
    <property type="entry name" value="GPCRRHODOPSN"/>
</dbReference>
<evidence type="ECO:0000256" key="1">
    <source>
        <dbReference type="ARBA" id="ARBA00004141"/>
    </source>
</evidence>
<reference evidence="11" key="1">
    <citation type="submission" date="2023-06" db="EMBL/GenBank/DDBJ databases">
        <authorList>
            <person name="Delattre M."/>
        </authorList>
    </citation>
    <scope>NUCLEOTIDE SEQUENCE</scope>
    <source>
        <strain evidence="11">AF72</strain>
    </source>
</reference>
<evidence type="ECO:0000259" key="10">
    <source>
        <dbReference type="PROSITE" id="PS50262"/>
    </source>
</evidence>
<dbReference type="InterPro" id="IPR017452">
    <property type="entry name" value="GPCR_Rhodpsn_7TM"/>
</dbReference>
<feature type="transmembrane region" description="Helical" evidence="9">
    <location>
        <begin position="274"/>
        <end position="293"/>
    </location>
</feature>
<dbReference type="CDD" id="cd00637">
    <property type="entry name" value="7tm_classA_rhodopsin-like"/>
    <property type="match status" value="1"/>
</dbReference>
<evidence type="ECO:0000256" key="6">
    <source>
        <dbReference type="ARBA" id="ARBA00023170"/>
    </source>
</evidence>
<dbReference type="GO" id="GO:0016020">
    <property type="term" value="C:membrane"/>
    <property type="evidence" value="ECO:0007669"/>
    <property type="project" value="UniProtKB-SubCell"/>
</dbReference>
<feature type="transmembrane region" description="Helical" evidence="9">
    <location>
        <begin position="161"/>
        <end position="180"/>
    </location>
</feature>
<keyword evidence="12" id="KW-1185">Reference proteome</keyword>
<evidence type="ECO:0000256" key="3">
    <source>
        <dbReference type="ARBA" id="ARBA00022989"/>
    </source>
</evidence>
<evidence type="ECO:0000313" key="12">
    <source>
        <dbReference type="Proteomes" id="UP001177023"/>
    </source>
</evidence>